<accession>D7E1J1</accession>
<evidence type="ECO:0000313" key="2">
    <source>
        <dbReference type="Proteomes" id="UP000001511"/>
    </source>
</evidence>
<dbReference type="AlphaFoldDB" id="D7E1J1"/>
<organism evidence="1 2">
    <name type="scientific">Nostoc azollae (strain 0708)</name>
    <name type="common">Anabaena azollae (strain 0708)</name>
    <dbReference type="NCBI Taxonomy" id="551115"/>
    <lineage>
        <taxon>Bacteria</taxon>
        <taxon>Bacillati</taxon>
        <taxon>Cyanobacteriota</taxon>
        <taxon>Cyanophyceae</taxon>
        <taxon>Nostocales</taxon>
        <taxon>Nostocaceae</taxon>
        <taxon>Trichormus</taxon>
    </lineage>
</organism>
<proteinExistence type="predicted"/>
<dbReference type="Proteomes" id="UP000001511">
    <property type="component" value="Chromosome"/>
</dbReference>
<dbReference type="EMBL" id="CP002059">
    <property type="protein sequence ID" value="ADI63218.1"/>
    <property type="molecule type" value="Genomic_DNA"/>
</dbReference>
<protein>
    <submittedName>
        <fullName evidence="1">Uncharacterized protein</fullName>
    </submittedName>
</protein>
<name>D7E1J1_NOSA0</name>
<dbReference type="HOGENOM" id="CLU_2881378_0_0_3"/>
<sequence length="63" mass="6986">MFQSLLITGLALLLAWKGFAITGQFLAVLAGNIGFQALICWDGLRRYQHVFSAIKDHKAQIPI</sequence>
<dbReference type="KEGG" id="naz:Aazo_0789"/>
<dbReference type="STRING" id="551115.Aazo_0789"/>
<evidence type="ECO:0000313" key="1">
    <source>
        <dbReference type="EMBL" id="ADI63218.1"/>
    </source>
</evidence>
<gene>
    <name evidence="1" type="ordered locus">Aazo_0789</name>
</gene>
<reference evidence="1 2" key="1">
    <citation type="journal article" date="2010" name="PLoS ONE">
        <title>Genome erosion in a nitrogen-fixing vertically transmitted endosymbiotic multicellular cyanobacterium.</title>
        <authorList>
            <person name="Ran L."/>
            <person name="Larsson J."/>
            <person name="Vigil-Stenman T."/>
            <person name="Nylander J.A."/>
            <person name="Ininbergs K."/>
            <person name="Zheng W.W."/>
            <person name="Lapidus A."/>
            <person name="Lowry S."/>
            <person name="Haselkorn R."/>
            <person name="Bergman B."/>
        </authorList>
    </citation>
    <scope>NUCLEOTIDE SEQUENCE [LARGE SCALE GENOMIC DNA]</scope>
    <source>
        <strain evidence="1 2">0708</strain>
    </source>
</reference>
<keyword evidence="2" id="KW-1185">Reference proteome</keyword>